<feature type="domain" description="EFHB C-terminal EF-hand" evidence="2">
    <location>
        <begin position="57"/>
        <end position="138"/>
    </location>
</feature>
<dbReference type="Proteomes" id="UP000272942">
    <property type="component" value="Unassembled WGS sequence"/>
</dbReference>
<feature type="region of interest" description="Disordered" evidence="1">
    <location>
        <begin position="28"/>
        <end position="49"/>
    </location>
</feature>
<evidence type="ECO:0000256" key="1">
    <source>
        <dbReference type="SAM" id="MobiDB-lite"/>
    </source>
</evidence>
<organism evidence="3 4">
    <name type="scientific">Echinostoma caproni</name>
    <dbReference type="NCBI Taxonomy" id="27848"/>
    <lineage>
        <taxon>Eukaryota</taxon>
        <taxon>Metazoa</taxon>
        <taxon>Spiralia</taxon>
        <taxon>Lophotrochozoa</taxon>
        <taxon>Platyhelminthes</taxon>
        <taxon>Trematoda</taxon>
        <taxon>Digenea</taxon>
        <taxon>Plagiorchiida</taxon>
        <taxon>Echinostomata</taxon>
        <taxon>Echinostomatoidea</taxon>
        <taxon>Echinostomatidae</taxon>
        <taxon>Echinostoma</taxon>
    </lineage>
</organism>
<dbReference type="InterPro" id="IPR057428">
    <property type="entry name" value="EFHB_EF-hand_C"/>
</dbReference>
<proteinExistence type="predicted"/>
<name>A0A3P8I6U9_9TREM</name>
<dbReference type="AlphaFoldDB" id="A0A3P8I6U9"/>
<sequence length="158" mass="18132">MTYRTTNGQYQGDCGGLLNSDNWLRLGRPPTLRNRPVPKNRTSHDKQDYGDEAGVRSVIQPNIYTEYGLTQRDLLMLRGKDEIKRIIDSCGLSGYFNNTISFDDVWSKAGEMDKQLLHDLAPKDADRVSLYAFKEVLFGKRADEIREQVDREFTSMCC</sequence>
<evidence type="ECO:0000313" key="3">
    <source>
        <dbReference type="EMBL" id="VDP91638.1"/>
    </source>
</evidence>
<protein>
    <recommendedName>
        <fullName evidence="2">EFHB C-terminal EF-hand domain-containing protein</fullName>
    </recommendedName>
</protein>
<dbReference type="Pfam" id="PF25325">
    <property type="entry name" value="EF-hand_EFHB_C"/>
    <property type="match status" value="1"/>
</dbReference>
<evidence type="ECO:0000313" key="4">
    <source>
        <dbReference type="Proteomes" id="UP000272942"/>
    </source>
</evidence>
<dbReference type="OrthoDB" id="2096280at2759"/>
<keyword evidence="4" id="KW-1185">Reference proteome</keyword>
<accession>A0A3P8I6U9</accession>
<evidence type="ECO:0000259" key="2">
    <source>
        <dbReference type="Pfam" id="PF25325"/>
    </source>
</evidence>
<reference evidence="3 4" key="1">
    <citation type="submission" date="2018-11" db="EMBL/GenBank/DDBJ databases">
        <authorList>
            <consortium name="Pathogen Informatics"/>
        </authorList>
    </citation>
    <scope>NUCLEOTIDE SEQUENCE [LARGE SCALE GENOMIC DNA]</scope>
    <source>
        <strain evidence="3 4">Egypt</strain>
    </source>
</reference>
<gene>
    <name evidence="3" type="ORF">ECPE_LOCUS14366</name>
</gene>
<dbReference type="EMBL" id="UZAN01057386">
    <property type="protein sequence ID" value="VDP91638.1"/>
    <property type="molecule type" value="Genomic_DNA"/>
</dbReference>